<dbReference type="InterPro" id="IPR036388">
    <property type="entry name" value="WH-like_DNA-bd_sf"/>
</dbReference>
<evidence type="ECO:0000256" key="2">
    <source>
        <dbReference type="PROSITE-ProRule" id="PRU00169"/>
    </source>
</evidence>
<gene>
    <name evidence="6" type="ORF">AA106555_1313</name>
</gene>
<dbReference type="SMART" id="SM00862">
    <property type="entry name" value="Trans_reg_C"/>
    <property type="match status" value="1"/>
</dbReference>
<dbReference type="Gene3D" id="1.10.10.10">
    <property type="entry name" value="Winged helix-like DNA-binding domain superfamily/Winged helix DNA-binding domain"/>
    <property type="match status" value="1"/>
</dbReference>
<proteinExistence type="predicted"/>
<accession>A0ABQ0QQL3</accession>
<dbReference type="Proteomes" id="UP001062632">
    <property type="component" value="Unassembled WGS sequence"/>
</dbReference>
<dbReference type="InterPro" id="IPR001867">
    <property type="entry name" value="OmpR/PhoB-type_DNA-bd"/>
</dbReference>
<dbReference type="PANTHER" id="PTHR48111">
    <property type="entry name" value="REGULATOR OF RPOS"/>
    <property type="match status" value="1"/>
</dbReference>
<dbReference type="SMART" id="SM00448">
    <property type="entry name" value="REC"/>
    <property type="match status" value="1"/>
</dbReference>
<protein>
    <submittedName>
        <fullName evidence="6">Two component response regulator</fullName>
    </submittedName>
</protein>
<keyword evidence="2" id="KW-0597">Phosphoprotein</keyword>
<evidence type="ECO:0000259" key="4">
    <source>
        <dbReference type="PROSITE" id="PS50110"/>
    </source>
</evidence>
<evidence type="ECO:0000256" key="1">
    <source>
        <dbReference type="ARBA" id="ARBA00023125"/>
    </source>
</evidence>
<dbReference type="SUPFAM" id="SSF52172">
    <property type="entry name" value="CheY-like"/>
    <property type="match status" value="1"/>
</dbReference>
<dbReference type="EMBL" id="BAQC01000032">
    <property type="protein sequence ID" value="GBR53476.1"/>
    <property type="molecule type" value="Genomic_DNA"/>
</dbReference>
<dbReference type="Gene3D" id="3.40.50.2300">
    <property type="match status" value="1"/>
</dbReference>
<feature type="domain" description="OmpR/PhoB-type" evidence="5">
    <location>
        <begin position="134"/>
        <end position="232"/>
    </location>
</feature>
<dbReference type="InterPro" id="IPR039420">
    <property type="entry name" value="WalR-like"/>
</dbReference>
<feature type="domain" description="Response regulatory" evidence="4">
    <location>
        <begin position="9"/>
        <end position="124"/>
    </location>
</feature>
<dbReference type="Pfam" id="PF00072">
    <property type="entry name" value="Response_reg"/>
    <property type="match status" value="1"/>
</dbReference>
<dbReference type="CDD" id="cd00383">
    <property type="entry name" value="trans_reg_C"/>
    <property type="match status" value="1"/>
</dbReference>
<evidence type="ECO:0000259" key="5">
    <source>
        <dbReference type="PROSITE" id="PS51755"/>
    </source>
</evidence>
<feature type="modified residue" description="4-aspartylphosphate" evidence="2">
    <location>
        <position position="58"/>
    </location>
</feature>
<keyword evidence="7" id="KW-1185">Reference proteome</keyword>
<reference evidence="6 7" key="1">
    <citation type="submission" date="2013-04" db="EMBL/GenBank/DDBJ databases">
        <title>The genome sequencing project of 58 acetic acid bacteria.</title>
        <authorList>
            <person name="Okamoto-Kainuma A."/>
            <person name="Ishikawa M."/>
            <person name="Umino S."/>
            <person name="Koizumi Y."/>
            <person name="Shiwa Y."/>
            <person name="Yoshikawa H."/>
            <person name="Matsutani M."/>
            <person name="Matsushita K."/>
        </authorList>
    </citation>
    <scope>NUCLEOTIDE SEQUENCE [LARGE SCALE GENOMIC DNA]</scope>
    <source>
        <strain evidence="6 7">NBRC 106555</strain>
    </source>
</reference>
<name>A0ABQ0QQL3_9PROT</name>
<comment type="caution">
    <text evidence="6">The sequence shown here is derived from an EMBL/GenBank/DDBJ whole genome shotgun (WGS) entry which is preliminary data.</text>
</comment>
<feature type="DNA-binding region" description="OmpR/PhoB-type" evidence="3">
    <location>
        <begin position="134"/>
        <end position="232"/>
    </location>
</feature>
<evidence type="ECO:0000256" key="3">
    <source>
        <dbReference type="PROSITE-ProRule" id="PRU01091"/>
    </source>
</evidence>
<evidence type="ECO:0000313" key="7">
    <source>
        <dbReference type="Proteomes" id="UP001062632"/>
    </source>
</evidence>
<sequence>MNGRESGMRILLVEDDVTVRAFVLKGLREAGHVVDEADNGKDGLFLAVSESYDVVILDRMLPGGIDGLRILETLRGQNNATPVLLLSALADVDDRVAGLKAGGDDYVTKPFAFSELMARVEALGRRGRSEVIPQTRLSVADLEMDLLARTVKRGGEKIDLQPREFRLLEFLVRHAGQVVTRTMLLEKVWDYHFDPQTNVIDVHVSRLRQKVDKPFTHALIHTIRNAGYILRAD</sequence>
<keyword evidence="1 3" id="KW-0238">DNA-binding</keyword>
<evidence type="ECO:0000313" key="6">
    <source>
        <dbReference type="EMBL" id="GBR53476.1"/>
    </source>
</evidence>
<organism evidence="6 7">
    <name type="scientific">Neokomagataea thailandica NBRC 106555</name>
    <dbReference type="NCBI Taxonomy" id="1223520"/>
    <lineage>
        <taxon>Bacteria</taxon>
        <taxon>Pseudomonadati</taxon>
        <taxon>Pseudomonadota</taxon>
        <taxon>Alphaproteobacteria</taxon>
        <taxon>Acetobacterales</taxon>
        <taxon>Acetobacteraceae</taxon>
        <taxon>Neokomagataea</taxon>
    </lineage>
</organism>
<dbReference type="CDD" id="cd19935">
    <property type="entry name" value="REC_OmpR_CusR-like"/>
    <property type="match status" value="1"/>
</dbReference>
<dbReference type="InterPro" id="IPR011006">
    <property type="entry name" value="CheY-like_superfamily"/>
</dbReference>
<dbReference type="PROSITE" id="PS50110">
    <property type="entry name" value="RESPONSE_REGULATORY"/>
    <property type="match status" value="1"/>
</dbReference>
<dbReference type="PROSITE" id="PS51755">
    <property type="entry name" value="OMPR_PHOB"/>
    <property type="match status" value="1"/>
</dbReference>
<dbReference type="Pfam" id="PF00486">
    <property type="entry name" value="Trans_reg_C"/>
    <property type="match status" value="1"/>
</dbReference>
<dbReference type="InterPro" id="IPR001789">
    <property type="entry name" value="Sig_transdc_resp-reg_receiver"/>
</dbReference>
<dbReference type="Gene3D" id="6.10.250.690">
    <property type="match status" value="1"/>
</dbReference>
<dbReference type="PANTHER" id="PTHR48111:SF76">
    <property type="entry name" value="TWO-COMPONENT RESPONSE REGULATOR"/>
    <property type="match status" value="1"/>
</dbReference>